<reference evidence="6 7" key="1">
    <citation type="submission" date="2025-05" db="UniProtKB">
        <authorList>
            <consortium name="RefSeq"/>
        </authorList>
    </citation>
    <scope>IDENTIFICATION</scope>
</reference>
<dbReference type="PANTHER" id="PTHR10083:SF374">
    <property type="entry name" value="BPTI_KUNITZ INHIBITOR DOMAIN-CONTAINING PROTEIN"/>
    <property type="match status" value="1"/>
</dbReference>
<feature type="domain" description="BPTI/Kunitz inhibitor" evidence="4">
    <location>
        <begin position="85"/>
        <end position="135"/>
    </location>
</feature>
<gene>
    <name evidence="6 7 8 9" type="primary">LOC101864082</name>
</gene>
<feature type="compositionally biased region" description="Basic residues" evidence="2">
    <location>
        <begin position="323"/>
        <end position="336"/>
    </location>
</feature>
<evidence type="ECO:0000313" key="5">
    <source>
        <dbReference type="Proteomes" id="UP000694888"/>
    </source>
</evidence>
<dbReference type="CDD" id="cd00109">
    <property type="entry name" value="Kunitz-type"/>
    <property type="match status" value="1"/>
</dbReference>
<evidence type="ECO:0000313" key="6">
    <source>
        <dbReference type="RefSeq" id="XP_005104663.1"/>
    </source>
</evidence>
<dbReference type="RefSeq" id="XP_005104663.1">
    <property type="nucleotide sequence ID" value="XM_005104606.3"/>
</dbReference>
<dbReference type="InterPro" id="IPR050098">
    <property type="entry name" value="TFPI/VKTCI-like"/>
</dbReference>
<keyword evidence="1" id="KW-1015">Disulfide bond</keyword>
<evidence type="ECO:0000259" key="4">
    <source>
        <dbReference type="PROSITE" id="PS50279"/>
    </source>
</evidence>
<evidence type="ECO:0000256" key="2">
    <source>
        <dbReference type="SAM" id="MobiDB-lite"/>
    </source>
</evidence>
<dbReference type="InterPro" id="IPR020901">
    <property type="entry name" value="Prtase_inh_Kunz-CS"/>
</dbReference>
<dbReference type="InterPro" id="IPR000628">
    <property type="entry name" value="Vprs_rcpt_V1B"/>
</dbReference>
<dbReference type="SUPFAM" id="SSF57362">
    <property type="entry name" value="BPTI-like"/>
    <property type="match status" value="1"/>
</dbReference>
<feature type="region of interest" description="Disordered" evidence="2">
    <location>
        <begin position="160"/>
        <end position="183"/>
    </location>
</feature>
<keyword evidence="5" id="KW-1185">Reference proteome</keyword>
<sequence length="383" mass="44023">MTVSAAATMATAITLFLLVAVSLLSPEVDGAKFLFGGEARRVCEAYKLICPTKKVCALQSIEWPRAMKFPVCVHEKHLIVKSSICRRAPQPGKCGARFVRWYFNVHMGACSWFTYSGCGGNSNNFRTAEECETRCMTSEDDTTTSGLPSRLNGINTILVEDEASQPAEEDDVEEEYRRQPKLIPAPARAAEIIDLDDDITASLQTDRREEDLGIKRALRKERRRQRRLKKERKRRRRRNKKKRKNRISPSAAYSKSREVTTDTAESRDPDRSLTPLELGPNFESGKKNLAEASGRGTTHAEFAPEQRDLFQREWLMDRRFRRQRRRRRRRRRRRQPHPTSAFSSTTKGDLSPPKVGAHQDTYYDKVHLFDILEKPPQDQPQDT</sequence>
<dbReference type="RefSeq" id="XP_012941483.1">
    <property type="nucleotide sequence ID" value="XM_013086029.2"/>
</dbReference>
<feature type="region of interest" description="Disordered" evidence="2">
    <location>
        <begin position="323"/>
        <end position="361"/>
    </location>
</feature>
<evidence type="ECO:0000313" key="8">
    <source>
        <dbReference type="RefSeq" id="XP_005104666.1"/>
    </source>
</evidence>
<dbReference type="RefSeq" id="XP_005104666.1">
    <property type="nucleotide sequence ID" value="XM_005104609.3"/>
</dbReference>
<accession>A0ABM0JYP7</accession>
<feature type="region of interest" description="Disordered" evidence="2">
    <location>
        <begin position="214"/>
        <end position="304"/>
    </location>
</feature>
<dbReference type="SMART" id="SM00131">
    <property type="entry name" value="KU"/>
    <property type="match status" value="1"/>
</dbReference>
<feature type="compositionally biased region" description="Polar residues" evidence="2">
    <location>
        <begin position="337"/>
        <end position="348"/>
    </location>
</feature>
<dbReference type="Pfam" id="PF00014">
    <property type="entry name" value="Kunitz_BPTI"/>
    <property type="match status" value="1"/>
</dbReference>
<feature type="chain" id="PRO_5045021117" evidence="3">
    <location>
        <begin position="31"/>
        <end position="383"/>
    </location>
</feature>
<feature type="compositionally biased region" description="Basic and acidic residues" evidence="2">
    <location>
        <begin position="255"/>
        <end position="271"/>
    </location>
</feature>
<protein>
    <submittedName>
        <fullName evidence="6 7">RNA-binding protein 25</fullName>
    </submittedName>
</protein>
<dbReference type="PROSITE" id="PS00280">
    <property type="entry name" value="BPTI_KUNITZ_1"/>
    <property type="match status" value="1"/>
</dbReference>
<dbReference type="InterPro" id="IPR002223">
    <property type="entry name" value="Kunitz_BPTI"/>
</dbReference>
<evidence type="ECO:0000256" key="1">
    <source>
        <dbReference type="ARBA" id="ARBA00023157"/>
    </source>
</evidence>
<dbReference type="PANTHER" id="PTHR10083">
    <property type="entry name" value="KUNITZ-TYPE PROTEASE INHIBITOR-RELATED"/>
    <property type="match status" value="1"/>
</dbReference>
<dbReference type="PRINTS" id="PR00759">
    <property type="entry name" value="BASICPTASE"/>
</dbReference>
<feature type="compositionally biased region" description="Basic residues" evidence="2">
    <location>
        <begin position="216"/>
        <end position="246"/>
    </location>
</feature>
<evidence type="ECO:0000313" key="9">
    <source>
        <dbReference type="RefSeq" id="XP_012941483.1"/>
    </source>
</evidence>
<dbReference type="Proteomes" id="UP000694888">
    <property type="component" value="Unplaced"/>
</dbReference>
<dbReference type="Gene3D" id="4.10.410.10">
    <property type="entry name" value="Pancreatic trypsin inhibitor Kunitz domain"/>
    <property type="match status" value="1"/>
</dbReference>
<name>A0ABM0JYP7_APLCA</name>
<dbReference type="InterPro" id="IPR036880">
    <property type="entry name" value="Kunitz_BPTI_sf"/>
</dbReference>
<evidence type="ECO:0000256" key="3">
    <source>
        <dbReference type="SAM" id="SignalP"/>
    </source>
</evidence>
<proteinExistence type="predicted"/>
<dbReference type="GeneID" id="101864082"/>
<feature type="compositionally biased region" description="Acidic residues" evidence="2">
    <location>
        <begin position="160"/>
        <end position="174"/>
    </location>
</feature>
<dbReference type="PRINTS" id="PR00897">
    <property type="entry name" value="VASOPRSNV1BR"/>
</dbReference>
<organism evidence="5 6">
    <name type="scientific">Aplysia californica</name>
    <name type="common">California sea hare</name>
    <dbReference type="NCBI Taxonomy" id="6500"/>
    <lineage>
        <taxon>Eukaryota</taxon>
        <taxon>Metazoa</taxon>
        <taxon>Spiralia</taxon>
        <taxon>Lophotrochozoa</taxon>
        <taxon>Mollusca</taxon>
        <taxon>Gastropoda</taxon>
        <taxon>Heterobranchia</taxon>
        <taxon>Euthyneura</taxon>
        <taxon>Tectipleura</taxon>
        <taxon>Aplysiida</taxon>
        <taxon>Aplysioidea</taxon>
        <taxon>Aplysiidae</taxon>
        <taxon>Aplysia</taxon>
    </lineage>
</organism>
<evidence type="ECO:0000313" key="7">
    <source>
        <dbReference type="RefSeq" id="XP_005104664.1"/>
    </source>
</evidence>
<dbReference type="PROSITE" id="PS50279">
    <property type="entry name" value="BPTI_KUNITZ_2"/>
    <property type="match status" value="1"/>
</dbReference>
<dbReference type="RefSeq" id="XP_005104664.1">
    <property type="nucleotide sequence ID" value="XM_005104607.3"/>
</dbReference>
<feature type="signal peptide" evidence="3">
    <location>
        <begin position="1"/>
        <end position="30"/>
    </location>
</feature>
<keyword evidence="3" id="KW-0732">Signal</keyword>